<keyword evidence="3 6" id="KW-1015">Disulfide bond</keyword>
<keyword evidence="1 6" id="KW-0963">Cytoplasm</keyword>
<evidence type="ECO:0000256" key="2">
    <source>
        <dbReference type="ARBA" id="ARBA00022833"/>
    </source>
</evidence>
<protein>
    <recommendedName>
        <fullName evidence="6">33 kDa chaperonin</fullName>
    </recommendedName>
    <alternativeName>
        <fullName evidence="6">Heat shock protein 33 homolog</fullName>
        <shortName evidence="6">HSP33</shortName>
    </alternativeName>
</protein>
<dbReference type="SUPFAM" id="SSF118352">
    <property type="entry name" value="HSP33 redox switch-like"/>
    <property type="match status" value="1"/>
</dbReference>
<dbReference type="Gene3D" id="3.55.30.10">
    <property type="entry name" value="Hsp33 domain"/>
    <property type="match status" value="1"/>
</dbReference>
<dbReference type="EMBL" id="CP022426">
    <property type="protein sequence ID" value="ATP07742.1"/>
    <property type="molecule type" value="Genomic_DNA"/>
</dbReference>
<comment type="similarity">
    <text evidence="6">Belongs to the HSP33 family.</text>
</comment>
<dbReference type="PANTHER" id="PTHR30111">
    <property type="entry name" value="33 KDA CHAPERONIN"/>
    <property type="match status" value="1"/>
</dbReference>
<dbReference type="Proteomes" id="UP000222916">
    <property type="component" value="Chromosome"/>
</dbReference>
<evidence type="ECO:0000256" key="1">
    <source>
        <dbReference type="ARBA" id="ARBA00022490"/>
    </source>
</evidence>
<dbReference type="InterPro" id="IPR016154">
    <property type="entry name" value="Heat_shock_Hsp33_C"/>
</dbReference>
<dbReference type="GO" id="GO:0042026">
    <property type="term" value="P:protein refolding"/>
    <property type="evidence" value="ECO:0007669"/>
    <property type="project" value="TreeGrafter"/>
</dbReference>
<comment type="subcellular location">
    <subcellularLocation>
        <location evidence="6">Cytoplasm</location>
    </subcellularLocation>
</comment>
<evidence type="ECO:0000256" key="3">
    <source>
        <dbReference type="ARBA" id="ARBA00023157"/>
    </source>
</evidence>
<dbReference type="InterPro" id="IPR023212">
    <property type="entry name" value="Hsp33_helix_hairpin_bin_dom_sf"/>
</dbReference>
<keyword evidence="2 6" id="KW-0862">Zinc</keyword>
<evidence type="ECO:0000256" key="6">
    <source>
        <dbReference type="HAMAP-Rule" id="MF_00117"/>
    </source>
</evidence>
<feature type="disulfide bond" description="Redox-active" evidence="6">
    <location>
        <begin position="265"/>
        <end position="268"/>
    </location>
</feature>
<evidence type="ECO:0000256" key="5">
    <source>
        <dbReference type="ARBA" id="ARBA00023284"/>
    </source>
</evidence>
<name>A0A2D1QBX7_AERSA</name>
<gene>
    <name evidence="6 7" type="primary">hslO</name>
    <name evidence="7" type="ORF">Asalp_04900</name>
</gene>
<dbReference type="OrthoDB" id="9793753at2"/>
<dbReference type="NCBIfam" id="NF001033">
    <property type="entry name" value="PRK00114.1"/>
    <property type="match status" value="1"/>
</dbReference>
<dbReference type="GO" id="GO:0044183">
    <property type="term" value="F:protein folding chaperone"/>
    <property type="evidence" value="ECO:0007669"/>
    <property type="project" value="TreeGrafter"/>
</dbReference>
<comment type="function">
    <text evidence="6">Redox regulated molecular chaperone. Protects both thermally unfolding and oxidatively damaged proteins from irreversible aggregation. Plays an important role in the bacterial defense system toward oxidative stress.</text>
</comment>
<dbReference type="InterPro" id="IPR000397">
    <property type="entry name" value="Heat_shock_Hsp33"/>
</dbReference>
<keyword evidence="5 6" id="KW-0676">Redox-active center</keyword>
<sequence>MMSNQDLLYRYLFEEYEVRGELVQLDHTYRHVVEAQSYPVQVQKLLGELLVATSLLTATLKFEGSITVQLQGDGPVRLAVINGDNNQQLRGVARYEGELPSDGKLQSLIGNGQLIITITPEQGERYQGIIALDADTLAGCLEHYFAQSEQLATKLWIRTGYHQGEPRAAGILLQALPAQSEDHSADFDHLTQLTATIKDDELFGLEAEEILYRLYNQDKVRVFDPQAVEFRCTCSRARCEGALLQIEKEEVLEMVQELGKIDMHCDYCGAQYQFDGIDVETLFSRAPDNDANKLH</sequence>
<feature type="disulfide bond" description="Redox-active" evidence="6">
    <location>
        <begin position="232"/>
        <end position="234"/>
    </location>
</feature>
<evidence type="ECO:0000313" key="8">
    <source>
        <dbReference type="Proteomes" id="UP000222916"/>
    </source>
</evidence>
<dbReference type="SUPFAM" id="SSF64397">
    <property type="entry name" value="Hsp33 domain"/>
    <property type="match status" value="1"/>
</dbReference>
<comment type="PTM">
    <text evidence="6">Under oxidizing conditions two disulfide bonds are formed involving the reactive cysteines. Under reducing conditions zinc is bound to the reactive cysteines and the protein is inactive.</text>
</comment>
<dbReference type="PIRSF" id="PIRSF005261">
    <property type="entry name" value="Heat_shock_Hsp33"/>
    <property type="match status" value="1"/>
</dbReference>
<dbReference type="Pfam" id="PF01430">
    <property type="entry name" value="HSP33"/>
    <property type="match status" value="1"/>
</dbReference>
<dbReference type="HAMAP" id="MF_00117">
    <property type="entry name" value="HslO"/>
    <property type="match status" value="1"/>
</dbReference>
<evidence type="ECO:0000313" key="7">
    <source>
        <dbReference type="EMBL" id="ATP07742.1"/>
    </source>
</evidence>
<dbReference type="AlphaFoldDB" id="A0A2D1QBX7"/>
<dbReference type="CDD" id="cd00498">
    <property type="entry name" value="Hsp33"/>
    <property type="match status" value="1"/>
</dbReference>
<proteinExistence type="inferred from homology"/>
<dbReference type="Gene3D" id="1.10.287.480">
    <property type="entry name" value="helix hairpin bin"/>
    <property type="match status" value="1"/>
</dbReference>
<organism evidence="7 8">
    <name type="scientific">Aeromonas salmonicida subsp. pectinolytica 34mel</name>
    <dbReference type="NCBI Taxonomy" id="1324960"/>
    <lineage>
        <taxon>Bacteria</taxon>
        <taxon>Pseudomonadati</taxon>
        <taxon>Pseudomonadota</taxon>
        <taxon>Gammaproteobacteria</taxon>
        <taxon>Aeromonadales</taxon>
        <taxon>Aeromonadaceae</taxon>
        <taxon>Aeromonas</taxon>
    </lineage>
</organism>
<evidence type="ECO:0000256" key="4">
    <source>
        <dbReference type="ARBA" id="ARBA00023186"/>
    </source>
</evidence>
<reference evidence="8" key="1">
    <citation type="journal article" date="2018" name="BMC Genomics">
        <title>The complete and fully assembled genome sequence of Aeromonas salmonicida subsp. pectinolytica and its comparative analysis with other Aeromonas species: investigation of the mobilome in environmental and pathogenic strains.</title>
        <authorList>
            <person name="Pfeiffer F."/>
            <person name="Zamora-Lagos M.A."/>
            <person name="Blettinger M."/>
            <person name="Yeroslaviz A."/>
            <person name="Dahl A."/>
            <person name="Gruber S."/>
            <person name="Habermann B.H."/>
        </authorList>
    </citation>
    <scope>NUCLEOTIDE SEQUENCE [LARGE SCALE GENOMIC DNA]</scope>
    <source>
        <strain evidence="8">34mel</strain>
    </source>
</reference>
<dbReference type="GO" id="GO:0005737">
    <property type="term" value="C:cytoplasm"/>
    <property type="evidence" value="ECO:0007669"/>
    <property type="project" value="UniProtKB-SubCell"/>
</dbReference>
<keyword evidence="4 6" id="KW-0143">Chaperone</keyword>
<dbReference type="PANTHER" id="PTHR30111:SF1">
    <property type="entry name" value="33 KDA CHAPERONIN"/>
    <property type="match status" value="1"/>
</dbReference>
<accession>A0A2D1QBX7</accession>
<dbReference type="InterPro" id="IPR016153">
    <property type="entry name" value="Heat_shock_Hsp33_N"/>
</dbReference>
<dbReference type="Gene3D" id="3.90.1280.10">
    <property type="entry name" value="HSP33 redox switch-like"/>
    <property type="match status" value="1"/>
</dbReference>
<dbReference type="GO" id="GO:0051082">
    <property type="term" value="F:unfolded protein binding"/>
    <property type="evidence" value="ECO:0007669"/>
    <property type="project" value="UniProtKB-UniRule"/>
</dbReference>